<gene>
    <name evidence="1" type="ORF">BCF38_11155</name>
    <name evidence="2" type="ORF">SAMN05421539_11155</name>
</gene>
<evidence type="ECO:0000313" key="3">
    <source>
        <dbReference type="Proteomes" id="UP000245839"/>
    </source>
</evidence>
<name>A0A2Y9B4G9_9RHOB</name>
<proteinExistence type="predicted"/>
<sequence>MSLSLEPLALFAQAVRRGTGPGIIGWNEEYR</sequence>
<dbReference type="EMBL" id="QGDJ01000011">
    <property type="protein sequence ID" value="PWJ15038.1"/>
    <property type="molecule type" value="Genomic_DNA"/>
</dbReference>
<dbReference type="AlphaFoldDB" id="A0A2Y9B4G9"/>
<accession>A0A2Y9B4G9</accession>
<evidence type="ECO:0000313" key="2">
    <source>
        <dbReference type="EMBL" id="SSA49887.1"/>
    </source>
</evidence>
<reference evidence="1 3" key="2">
    <citation type="submission" date="2018-03" db="EMBL/GenBank/DDBJ databases">
        <title>Genomic Encyclopedia of Archaeal and Bacterial Type Strains, Phase II (KMG-II): from individual species to whole genera.</title>
        <authorList>
            <person name="Goeker M."/>
        </authorList>
    </citation>
    <scope>NUCLEOTIDE SEQUENCE [LARGE SCALE GENOMIC DNA]</scope>
    <source>
        <strain evidence="1 3">DSM 25227</strain>
    </source>
</reference>
<reference evidence="2 4" key="1">
    <citation type="submission" date="2016-10" db="EMBL/GenBank/DDBJ databases">
        <authorList>
            <person name="Cai Z."/>
        </authorList>
    </citation>
    <scope>NUCLEOTIDE SEQUENCE [LARGE SCALE GENOMIC DNA]</scope>
    <source>
        <strain evidence="2 4">DSM 25227</strain>
    </source>
</reference>
<dbReference type="EMBL" id="UETC01000011">
    <property type="protein sequence ID" value="SSA49887.1"/>
    <property type="molecule type" value="Genomic_DNA"/>
</dbReference>
<dbReference type="Proteomes" id="UP000245839">
    <property type="component" value="Unassembled WGS sequence"/>
</dbReference>
<organism evidence="2 4">
    <name type="scientific">Jannaschia seohaensis</name>
    <dbReference type="NCBI Taxonomy" id="475081"/>
    <lineage>
        <taxon>Bacteria</taxon>
        <taxon>Pseudomonadati</taxon>
        <taxon>Pseudomonadota</taxon>
        <taxon>Alphaproteobacteria</taxon>
        <taxon>Rhodobacterales</taxon>
        <taxon>Roseobacteraceae</taxon>
        <taxon>Jannaschia</taxon>
    </lineage>
</organism>
<evidence type="ECO:0000313" key="1">
    <source>
        <dbReference type="EMBL" id="PWJ15038.1"/>
    </source>
</evidence>
<dbReference type="Proteomes" id="UP000251571">
    <property type="component" value="Unassembled WGS sequence"/>
</dbReference>
<keyword evidence="3" id="KW-1185">Reference proteome</keyword>
<protein>
    <submittedName>
        <fullName evidence="2">Uncharacterized protein</fullName>
    </submittedName>
</protein>
<evidence type="ECO:0000313" key="4">
    <source>
        <dbReference type="Proteomes" id="UP000251571"/>
    </source>
</evidence>